<evidence type="ECO:0000259" key="10">
    <source>
        <dbReference type="SMART" id="SM00790"/>
    </source>
</evidence>
<organism evidence="11 12">
    <name type="scientific">Candidatus Chloroploca asiatica</name>
    <dbReference type="NCBI Taxonomy" id="1506545"/>
    <lineage>
        <taxon>Bacteria</taxon>
        <taxon>Bacillati</taxon>
        <taxon>Chloroflexota</taxon>
        <taxon>Chloroflexia</taxon>
        <taxon>Chloroflexales</taxon>
        <taxon>Chloroflexineae</taxon>
        <taxon>Oscillochloridaceae</taxon>
        <taxon>Candidatus Chloroploca</taxon>
    </lineage>
</organism>
<dbReference type="PANTHER" id="PTHR30038:SF0">
    <property type="entry name" value="TUNGSTEN-CONTAINING ALDEHYDE FERREDOXIN OXIDOREDUCTASE"/>
    <property type="match status" value="1"/>
</dbReference>
<keyword evidence="6" id="KW-0408">Iron</keyword>
<keyword evidence="5" id="KW-0560">Oxidoreductase</keyword>
<comment type="cofactor">
    <cofactor evidence="8">
        <name>tungstopterin</name>
        <dbReference type="ChEBI" id="CHEBI:30402"/>
    </cofactor>
</comment>
<dbReference type="InterPro" id="IPR013983">
    <property type="entry name" value="Ald_Fedxn_OxRdtase_N"/>
</dbReference>
<sequence>MALRTLTIDLARGHARQFLPATVERDYLGGRGAIAWLLWHHLPPATAPLAPENVLVFAAGSLAGTSAFASGGFVVGTRSPLTGAIAYSWAQGHWGAQLRRAGYDVLVIRGQATNWVYLAIEDNQVQLHSATHLLGADTVATAAMLQARHGHEATVVALGPAGEAEVAYASIVAEGRYPAEPAGTGVVMGAKRLKAIVVRGGPPLTAHDPQRMQAALDVIRRRVESSHVAAGLSEVGSSHLLTRAVEAGAFTEHNGQRGYVGEHMLTLRASLTAHPRESRGCQDCPMPCYFDLFQNPEVRRPVPELECVAGFGAWCGITDLDCLTLLADRCLRLGLDPVATSAAVSFLMECQEQGLTQQQSLVWGDGEAVLTAVENLGRKHEKRDLLSLGVGEMQGVFWGSETFAPQVKGQAMPALDVRASYLLALATATAPIGGDYRYAMTYEPFHLAPPPWIPEQSGMPHDAYGKVARLIWHERFAAILDAAGICRRLGLMGYQLSPGELLALIAGATGVVLTGADMSRLGERILTVERLFARRYADNGGLDTLPSRWLREPLEDGPAADQLPPLASMLAAYYQRHGWSPAGDPTPERLDELGIKRPTSSA</sequence>
<reference evidence="11 12" key="1">
    <citation type="submission" date="2016-05" db="EMBL/GenBank/DDBJ databases">
        <authorList>
            <person name="Lavstsen T."/>
            <person name="Jespersen J.S."/>
        </authorList>
    </citation>
    <scope>NUCLEOTIDE SEQUENCE [LARGE SCALE GENOMIC DNA]</scope>
    <source>
        <strain evidence="11 12">B7-9</strain>
    </source>
</reference>
<dbReference type="GO" id="GO:0051539">
    <property type="term" value="F:4 iron, 4 sulfur cluster binding"/>
    <property type="evidence" value="ECO:0007669"/>
    <property type="project" value="UniProtKB-KW"/>
</dbReference>
<dbReference type="SUPFAM" id="SSF56228">
    <property type="entry name" value="Aldehyde ferredoxin oxidoreductase, N-terminal domain"/>
    <property type="match status" value="1"/>
</dbReference>
<protein>
    <submittedName>
        <fullName evidence="11">Aldehyde:ferredoxin oxidoreductase</fullName>
    </submittedName>
</protein>
<evidence type="ECO:0000256" key="9">
    <source>
        <dbReference type="SAM" id="MobiDB-lite"/>
    </source>
</evidence>
<evidence type="ECO:0000256" key="4">
    <source>
        <dbReference type="ARBA" id="ARBA00022723"/>
    </source>
</evidence>
<dbReference type="InterPro" id="IPR051919">
    <property type="entry name" value="W-dependent_AOR"/>
</dbReference>
<keyword evidence="4" id="KW-0479">Metal-binding</keyword>
<dbReference type="RefSeq" id="WP_097653062.1">
    <property type="nucleotide sequence ID" value="NZ_LYXE01000090.1"/>
</dbReference>
<dbReference type="OrthoDB" id="9763894at2"/>
<dbReference type="Pfam" id="PF02730">
    <property type="entry name" value="AFOR_N"/>
    <property type="match status" value="1"/>
</dbReference>
<evidence type="ECO:0000256" key="7">
    <source>
        <dbReference type="ARBA" id="ARBA00023014"/>
    </source>
</evidence>
<feature type="compositionally biased region" description="Basic and acidic residues" evidence="9">
    <location>
        <begin position="586"/>
        <end position="595"/>
    </location>
</feature>
<dbReference type="InterPro" id="IPR013985">
    <property type="entry name" value="Ald_Fedxn_OxRdtase_dom3"/>
</dbReference>
<keyword evidence="3" id="KW-0004">4Fe-4S</keyword>
<evidence type="ECO:0000256" key="1">
    <source>
        <dbReference type="ARBA" id="ARBA00001966"/>
    </source>
</evidence>
<keyword evidence="12" id="KW-1185">Reference proteome</keyword>
<evidence type="ECO:0000256" key="6">
    <source>
        <dbReference type="ARBA" id="ARBA00023004"/>
    </source>
</evidence>
<evidence type="ECO:0000313" key="12">
    <source>
        <dbReference type="Proteomes" id="UP000220922"/>
    </source>
</evidence>
<feature type="domain" description="Aldehyde ferredoxin oxidoreductase N-terminal" evidence="10">
    <location>
        <begin position="1"/>
        <end position="202"/>
    </location>
</feature>
<dbReference type="InterPro" id="IPR036503">
    <property type="entry name" value="Ald_Fedxn_OxRdtase_N_sf"/>
</dbReference>
<accession>A0A2H3L630</accession>
<dbReference type="Gene3D" id="1.10.569.10">
    <property type="entry name" value="Aldehyde Ferredoxin Oxidoreductase Protein, subunit A, domain 2"/>
    <property type="match status" value="1"/>
</dbReference>
<feature type="region of interest" description="Disordered" evidence="9">
    <location>
        <begin position="580"/>
        <end position="602"/>
    </location>
</feature>
<dbReference type="SUPFAM" id="SSF48310">
    <property type="entry name" value="Aldehyde ferredoxin oxidoreductase, C-terminal domains"/>
    <property type="match status" value="1"/>
</dbReference>
<dbReference type="GO" id="GO:0046872">
    <property type="term" value="F:metal ion binding"/>
    <property type="evidence" value="ECO:0007669"/>
    <property type="project" value="UniProtKB-KW"/>
</dbReference>
<evidence type="ECO:0000256" key="8">
    <source>
        <dbReference type="ARBA" id="ARBA00049934"/>
    </source>
</evidence>
<dbReference type="InterPro" id="IPR013984">
    <property type="entry name" value="Ald_Fedxn_OxRdtase_dom2"/>
</dbReference>
<proteinExistence type="inferred from homology"/>
<dbReference type="EMBL" id="LYXE01000090">
    <property type="protein sequence ID" value="PDV98683.1"/>
    <property type="molecule type" value="Genomic_DNA"/>
</dbReference>
<comment type="cofactor">
    <cofactor evidence="1">
        <name>[4Fe-4S] cluster</name>
        <dbReference type="ChEBI" id="CHEBI:49883"/>
    </cofactor>
</comment>
<dbReference type="InterPro" id="IPR001203">
    <property type="entry name" value="OxRdtase_Ald_Fedxn_C"/>
</dbReference>
<dbReference type="AlphaFoldDB" id="A0A2H3L630"/>
<evidence type="ECO:0000313" key="11">
    <source>
        <dbReference type="EMBL" id="PDV98683.1"/>
    </source>
</evidence>
<name>A0A2H3L630_9CHLR</name>
<dbReference type="SMART" id="SM00790">
    <property type="entry name" value="AFOR_N"/>
    <property type="match status" value="1"/>
</dbReference>
<dbReference type="GO" id="GO:0016625">
    <property type="term" value="F:oxidoreductase activity, acting on the aldehyde or oxo group of donors, iron-sulfur protein as acceptor"/>
    <property type="evidence" value="ECO:0007669"/>
    <property type="project" value="InterPro"/>
</dbReference>
<keyword evidence="7" id="KW-0411">Iron-sulfur</keyword>
<gene>
    <name evidence="11" type="ORF">A9Q02_01710</name>
</gene>
<comment type="similarity">
    <text evidence="2">Belongs to the AOR/FOR family.</text>
</comment>
<evidence type="ECO:0000256" key="5">
    <source>
        <dbReference type="ARBA" id="ARBA00023002"/>
    </source>
</evidence>
<evidence type="ECO:0000256" key="2">
    <source>
        <dbReference type="ARBA" id="ARBA00011032"/>
    </source>
</evidence>
<evidence type="ECO:0000256" key="3">
    <source>
        <dbReference type="ARBA" id="ARBA00022485"/>
    </source>
</evidence>
<dbReference type="PANTHER" id="PTHR30038">
    <property type="entry name" value="ALDEHYDE FERREDOXIN OXIDOREDUCTASE"/>
    <property type="match status" value="1"/>
</dbReference>
<dbReference type="GO" id="GO:0009055">
    <property type="term" value="F:electron transfer activity"/>
    <property type="evidence" value="ECO:0007669"/>
    <property type="project" value="InterPro"/>
</dbReference>
<dbReference type="Proteomes" id="UP000220922">
    <property type="component" value="Unassembled WGS sequence"/>
</dbReference>
<comment type="caution">
    <text evidence="11">The sequence shown here is derived from an EMBL/GenBank/DDBJ whole genome shotgun (WGS) entry which is preliminary data.</text>
</comment>
<dbReference type="Pfam" id="PF01314">
    <property type="entry name" value="AFOR_C"/>
    <property type="match status" value="1"/>
</dbReference>
<dbReference type="Gene3D" id="3.60.9.10">
    <property type="entry name" value="Aldehyde ferredoxin oxidoreductase, N-terminal domain"/>
    <property type="match status" value="1"/>
</dbReference>
<dbReference type="Gene3D" id="1.10.599.10">
    <property type="entry name" value="Aldehyde Ferredoxin Oxidoreductase Protein, subunit A, domain 3"/>
    <property type="match status" value="1"/>
</dbReference>
<dbReference type="InterPro" id="IPR036021">
    <property type="entry name" value="Tungsten_al_ferr_oxy-like_C"/>
</dbReference>